<evidence type="ECO:0000313" key="3">
    <source>
        <dbReference type="EnsemblMetazoa" id="CapteP127607"/>
    </source>
</evidence>
<dbReference type="EMBL" id="KB311417">
    <property type="protein sequence ID" value="ELT89301.1"/>
    <property type="molecule type" value="Genomic_DNA"/>
</dbReference>
<dbReference type="CDD" id="cd06558">
    <property type="entry name" value="crotonase-like"/>
    <property type="match status" value="1"/>
</dbReference>
<accession>R7TE26</accession>
<evidence type="ECO:0000313" key="4">
    <source>
        <dbReference type="Proteomes" id="UP000014760"/>
    </source>
</evidence>
<evidence type="ECO:0000313" key="2">
    <source>
        <dbReference type="EMBL" id="ELT89301.1"/>
    </source>
</evidence>
<dbReference type="NCBIfam" id="NF006128">
    <property type="entry name" value="PRK08272.1"/>
    <property type="match status" value="1"/>
</dbReference>
<reference evidence="4" key="1">
    <citation type="submission" date="2012-12" db="EMBL/GenBank/DDBJ databases">
        <authorList>
            <person name="Hellsten U."/>
            <person name="Grimwood J."/>
            <person name="Chapman J.A."/>
            <person name="Shapiro H."/>
            <person name="Aerts A."/>
            <person name="Otillar R.P."/>
            <person name="Terry A.Y."/>
            <person name="Boore J.L."/>
            <person name="Simakov O."/>
            <person name="Marletaz F."/>
            <person name="Cho S.-J."/>
            <person name="Edsinger-Gonzales E."/>
            <person name="Havlak P."/>
            <person name="Kuo D.-H."/>
            <person name="Larsson T."/>
            <person name="Lv J."/>
            <person name="Arendt D."/>
            <person name="Savage R."/>
            <person name="Osoegawa K."/>
            <person name="de Jong P."/>
            <person name="Lindberg D.R."/>
            <person name="Seaver E.C."/>
            <person name="Weisblat D.A."/>
            <person name="Putnam N.H."/>
            <person name="Grigoriev I.V."/>
            <person name="Rokhsar D.S."/>
        </authorList>
    </citation>
    <scope>NUCLEOTIDE SEQUENCE</scope>
    <source>
        <strain evidence="4">I ESC-2004</strain>
    </source>
</reference>
<reference evidence="2 4" key="2">
    <citation type="journal article" date="2013" name="Nature">
        <title>Insights into bilaterian evolution from three spiralian genomes.</title>
        <authorList>
            <person name="Simakov O."/>
            <person name="Marletaz F."/>
            <person name="Cho S.J."/>
            <person name="Edsinger-Gonzales E."/>
            <person name="Havlak P."/>
            <person name="Hellsten U."/>
            <person name="Kuo D.H."/>
            <person name="Larsson T."/>
            <person name="Lv J."/>
            <person name="Arendt D."/>
            <person name="Savage R."/>
            <person name="Osoegawa K."/>
            <person name="de Jong P."/>
            <person name="Grimwood J."/>
            <person name="Chapman J.A."/>
            <person name="Shapiro H."/>
            <person name="Aerts A."/>
            <person name="Otillar R.P."/>
            <person name="Terry A.Y."/>
            <person name="Boore J.L."/>
            <person name="Grigoriev I.V."/>
            <person name="Lindberg D.R."/>
            <person name="Seaver E.C."/>
            <person name="Weisblat D.A."/>
            <person name="Putnam N.H."/>
            <person name="Rokhsar D.S."/>
        </authorList>
    </citation>
    <scope>NUCLEOTIDE SEQUENCE</scope>
    <source>
        <strain evidence="2 4">I ESC-2004</strain>
    </source>
</reference>
<dbReference type="Gene3D" id="3.90.226.10">
    <property type="entry name" value="2-enoyl-CoA Hydratase, Chain A, domain 1"/>
    <property type="match status" value="1"/>
</dbReference>
<dbReference type="InterPro" id="IPR029045">
    <property type="entry name" value="ClpP/crotonase-like_dom_sf"/>
</dbReference>
<dbReference type="EnsemblMetazoa" id="CapteT127607">
    <property type="protein sequence ID" value="CapteP127607"/>
    <property type="gene ID" value="CapteG127607"/>
</dbReference>
<dbReference type="AlphaFoldDB" id="R7TE26"/>
<proteinExistence type="inferred from homology"/>
<name>R7TE26_CAPTE</name>
<protein>
    <recommendedName>
        <fullName evidence="5">Enoyl-CoA hydratase</fullName>
    </recommendedName>
</protein>
<keyword evidence="4" id="KW-1185">Reference proteome</keyword>
<dbReference type="STRING" id="283909.R7TE26"/>
<dbReference type="OMA" id="DARIGYM"/>
<dbReference type="PANTHER" id="PTHR43802">
    <property type="entry name" value="ENOYL-COA HYDRATASE"/>
    <property type="match status" value="1"/>
</dbReference>
<dbReference type="EMBL" id="AMQN01003272">
    <property type="status" value="NOT_ANNOTATED_CDS"/>
    <property type="molecule type" value="Genomic_DNA"/>
</dbReference>
<dbReference type="HOGENOM" id="CLU_009834_7_3_1"/>
<dbReference type="SUPFAM" id="SSF52096">
    <property type="entry name" value="ClpP/crotonase"/>
    <property type="match status" value="1"/>
</dbReference>
<dbReference type="PANTHER" id="PTHR43802:SF1">
    <property type="entry name" value="IP11341P-RELATED"/>
    <property type="match status" value="1"/>
</dbReference>
<gene>
    <name evidence="2" type="ORF">CAPTEDRAFT_127607</name>
</gene>
<organism evidence="2">
    <name type="scientific">Capitella teleta</name>
    <name type="common">Polychaete worm</name>
    <dbReference type="NCBI Taxonomy" id="283909"/>
    <lineage>
        <taxon>Eukaryota</taxon>
        <taxon>Metazoa</taxon>
        <taxon>Spiralia</taxon>
        <taxon>Lophotrochozoa</taxon>
        <taxon>Annelida</taxon>
        <taxon>Polychaeta</taxon>
        <taxon>Sedentaria</taxon>
        <taxon>Scolecida</taxon>
        <taxon>Capitellidae</taxon>
        <taxon>Capitella</taxon>
    </lineage>
</organism>
<dbReference type="Pfam" id="PF00378">
    <property type="entry name" value="ECH_1"/>
    <property type="match status" value="1"/>
</dbReference>
<reference evidence="3" key="3">
    <citation type="submission" date="2015-06" db="UniProtKB">
        <authorList>
            <consortium name="EnsemblMetazoa"/>
        </authorList>
    </citation>
    <scope>IDENTIFICATION</scope>
</reference>
<evidence type="ECO:0008006" key="5">
    <source>
        <dbReference type="Google" id="ProtNLM"/>
    </source>
</evidence>
<sequence>MNSEDFQSVEYEVVGKVARVTLNRPEHFNAIDLHMPGELERSIELANFDDNVKVILLSGKNVFCSGYDLKLFAGERGVTPGSQKMPWDPYTDYQMMNRCNKAWMSIWHSLKPVVAKIRAVAIGGGSDIALCCDVTFTSDDARIGYPPSRIWGCPTTAMWCYRVGMERAKRILFAGEILSGKKAASIGLIGEAVSDEDLDSAVDSFVERIISVPTNQLFFQKQVINQVIEQMGLLNTQRLATVFDGMSRHTPEGVAFHQRMQEIGFKKAVQERDSGAMTVWSNTDDNSNKSKL</sequence>
<dbReference type="InterPro" id="IPR001753">
    <property type="entry name" value="Enoyl-CoA_hydra/iso"/>
</dbReference>
<dbReference type="OrthoDB" id="448450at2759"/>
<dbReference type="Proteomes" id="UP000014760">
    <property type="component" value="Unassembled WGS sequence"/>
</dbReference>
<comment type="similarity">
    <text evidence="1">Belongs to the enoyl-CoA hydratase/isomerase family.</text>
</comment>
<evidence type="ECO:0000256" key="1">
    <source>
        <dbReference type="ARBA" id="ARBA00005254"/>
    </source>
</evidence>